<comment type="similarity">
    <text evidence="3">Belongs to the class I-like SAM-binding methyltransferase superfamily. Erg6/SMT family.</text>
</comment>
<dbReference type="GO" id="GO:0016126">
    <property type="term" value="P:sterol biosynthetic process"/>
    <property type="evidence" value="ECO:0007669"/>
    <property type="project" value="TreeGrafter"/>
</dbReference>
<organism evidence="6 7">
    <name type="scientific">Porphyra umbilicalis</name>
    <name type="common">Purple laver</name>
    <name type="synonym">Red alga</name>
    <dbReference type="NCBI Taxonomy" id="2786"/>
    <lineage>
        <taxon>Eukaryota</taxon>
        <taxon>Rhodophyta</taxon>
        <taxon>Bangiophyceae</taxon>
        <taxon>Bangiales</taxon>
        <taxon>Bangiaceae</taxon>
        <taxon>Porphyra</taxon>
    </lineage>
</organism>
<proteinExistence type="inferred from homology"/>
<dbReference type="GO" id="GO:0005783">
    <property type="term" value="C:endoplasmic reticulum"/>
    <property type="evidence" value="ECO:0007669"/>
    <property type="project" value="TreeGrafter"/>
</dbReference>
<keyword evidence="1" id="KW-0808">Transferase</keyword>
<dbReference type="InterPro" id="IPR029063">
    <property type="entry name" value="SAM-dependent_MTases_sf"/>
</dbReference>
<feature type="compositionally biased region" description="Gly residues" evidence="4">
    <location>
        <begin position="309"/>
        <end position="321"/>
    </location>
</feature>
<dbReference type="PANTHER" id="PTHR44068">
    <property type="entry name" value="ZGC:194242"/>
    <property type="match status" value="1"/>
</dbReference>
<dbReference type="InterPro" id="IPR050447">
    <property type="entry name" value="Erg6_SMT_methyltransf"/>
</dbReference>
<protein>
    <recommendedName>
        <fullName evidence="5">Polyketide synthase-like methyltransferase domain-containing protein</fullName>
    </recommendedName>
</protein>
<evidence type="ECO:0000313" key="6">
    <source>
        <dbReference type="EMBL" id="OSX72278.1"/>
    </source>
</evidence>
<keyword evidence="7" id="KW-1185">Reference proteome</keyword>
<feature type="domain" description="Polyketide synthase-like methyltransferase" evidence="5">
    <location>
        <begin position="71"/>
        <end position="287"/>
    </location>
</feature>
<dbReference type="AlphaFoldDB" id="A0A1X6NUJ4"/>
<dbReference type="Gene3D" id="3.40.50.150">
    <property type="entry name" value="Vaccinia Virus protein VP39"/>
    <property type="match status" value="1"/>
</dbReference>
<dbReference type="GO" id="GO:0003838">
    <property type="term" value="F:sterol 24-C-methyltransferase activity"/>
    <property type="evidence" value="ECO:0007669"/>
    <property type="project" value="TreeGrafter"/>
</dbReference>
<sequence>MTGSGEIGGRSSAADAVFAQYERAESAQYYKIVSGDGSAHVHYGVYNAPDVPTAVAADETIHTLRRLGEAAGAVIGPGVRVLDIGAGTGGPAHLLATSTGASVTCLNLCEKQNAINRAVIERDGLGDLVDVVHGSFDDLPAEWTGTFDVVWSQDAICHAADKGQVFTEAGRVLKPGGYFMITDIMAGPCSEPASLESFKARLRVSELLTEAQYESGLVVGGIDTLRTRDLTGQLVPNYRRMLRRCTTERARMPACSDEYLETVKGQLRTEIEALREGEAQVWIFLVGRKRGAATNGGATDVNKPAGVGDTNGTGATNGVGA</sequence>
<evidence type="ECO:0000256" key="2">
    <source>
        <dbReference type="ARBA" id="ARBA00022691"/>
    </source>
</evidence>
<dbReference type="SUPFAM" id="SSF53335">
    <property type="entry name" value="S-adenosyl-L-methionine-dependent methyltransferases"/>
    <property type="match status" value="1"/>
</dbReference>
<accession>A0A1X6NUJ4</accession>
<dbReference type="InterPro" id="IPR013216">
    <property type="entry name" value="Methyltransf_11"/>
</dbReference>
<evidence type="ECO:0000256" key="3">
    <source>
        <dbReference type="ARBA" id="ARBA00038188"/>
    </source>
</evidence>
<dbReference type="Pfam" id="PF08241">
    <property type="entry name" value="Methyltransf_11"/>
    <property type="match status" value="1"/>
</dbReference>
<keyword evidence="2" id="KW-0949">S-adenosyl-L-methionine</keyword>
<dbReference type="CDD" id="cd02440">
    <property type="entry name" value="AdoMet_MTases"/>
    <property type="match status" value="1"/>
</dbReference>
<reference evidence="6 7" key="1">
    <citation type="submission" date="2017-03" db="EMBL/GenBank/DDBJ databases">
        <title>WGS assembly of Porphyra umbilicalis.</title>
        <authorList>
            <person name="Brawley S.H."/>
            <person name="Blouin N.A."/>
            <person name="Ficko-Blean E."/>
            <person name="Wheeler G.L."/>
            <person name="Lohr M."/>
            <person name="Goodson H.V."/>
            <person name="Jenkins J.W."/>
            <person name="Blaby-Haas C.E."/>
            <person name="Helliwell K.E."/>
            <person name="Chan C."/>
            <person name="Marriage T."/>
            <person name="Bhattacharya D."/>
            <person name="Klein A.S."/>
            <person name="Badis Y."/>
            <person name="Brodie J."/>
            <person name="Cao Y."/>
            <person name="Collen J."/>
            <person name="Dittami S.M."/>
            <person name="Gachon C.M."/>
            <person name="Green B.R."/>
            <person name="Karpowicz S."/>
            <person name="Kim J.W."/>
            <person name="Kudahl U."/>
            <person name="Lin S."/>
            <person name="Michel G."/>
            <person name="Mittag M."/>
            <person name="Olson B.J."/>
            <person name="Pangilinan J."/>
            <person name="Peng Y."/>
            <person name="Qiu H."/>
            <person name="Shu S."/>
            <person name="Singer J.T."/>
            <person name="Smith A.G."/>
            <person name="Sprecher B.N."/>
            <person name="Wagner V."/>
            <person name="Wang W."/>
            <person name="Wang Z.-Y."/>
            <person name="Yan J."/>
            <person name="Yarish C."/>
            <person name="Zoeuner-Riek S."/>
            <person name="Zhuang Y."/>
            <person name="Zou Y."/>
            <person name="Lindquist E.A."/>
            <person name="Grimwood J."/>
            <person name="Barry K."/>
            <person name="Rokhsar D.S."/>
            <person name="Schmutz J."/>
            <person name="Stiller J.W."/>
            <person name="Grossman A.R."/>
            <person name="Prochnik S.E."/>
        </authorList>
    </citation>
    <scope>NUCLEOTIDE SEQUENCE [LARGE SCALE GENOMIC DNA]</scope>
    <source>
        <strain evidence="6">4086291</strain>
    </source>
</reference>
<dbReference type="PANTHER" id="PTHR44068:SF1">
    <property type="entry name" value="HYPOTHETICAL LOC100005854"/>
    <property type="match status" value="1"/>
</dbReference>
<dbReference type="InterPro" id="IPR020803">
    <property type="entry name" value="MeTfrase_dom"/>
</dbReference>
<name>A0A1X6NUJ4_PORUM</name>
<evidence type="ECO:0000259" key="5">
    <source>
        <dbReference type="SMART" id="SM00828"/>
    </source>
</evidence>
<evidence type="ECO:0000313" key="7">
    <source>
        <dbReference type="Proteomes" id="UP000218209"/>
    </source>
</evidence>
<dbReference type="EMBL" id="KV919072">
    <property type="protein sequence ID" value="OSX72278.1"/>
    <property type="molecule type" value="Genomic_DNA"/>
</dbReference>
<dbReference type="Proteomes" id="UP000218209">
    <property type="component" value="Unassembled WGS sequence"/>
</dbReference>
<evidence type="ECO:0000256" key="1">
    <source>
        <dbReference type="ARBA" id="ARBA00022679"/>
    </source>
</evidence>
<gene>
    <name evidence="6" type="ORF">BU14_0451s0005</name>
</gene>
<evidence type="ECO:0000256" key="4">
    <source>
        <dbReference type="SAM" id="MobiDB-lite"/>
    </source>
</evidence>
<dbReference type="SMART" id="SM00828">
    <property type="entry name" value="PKS_MT"/>
    <property type="match status" value="1"/>
</dbReference>
<feature type="region of interest" description="Disordered" evidence="4">
    <location>
        <begin position="295"/>
        <end position="321"/>
    </location>
</feature>
<dbReference type="OrthoDB" id="506498at2759"/>